<dbReference type="Gene3D" id="3.40.50.1820">
    <property type="entry name" value="alpha/beta hydrolase"/>
    <property type="match status" value="1"/>
</dbReference>
<evidence type="ECO:0000256" key="1">
    <source>
        <dbReference type="SAM" id="MobiDB-lite"/>
    </source>
</evidence>
<dbReference type="OrthoDB" id="2142040at2759"/>
<name>A0A8H3J977_9LECA</name>
<keyword evidence="3" id="KW-1185">Reference proteome</keyword>
<comment type="caution">
    <text evidence="2">The sequence shown here is derived from an EMBL/GenBank/DDBJ whole genome shotgun (WGS) entry which is preliminary data.</text>
</comment>
<feature type="region of interest" description="Disordered" evidence="1">
    <location>
        <begin position="675"/>
        <end position="777"/>
    </location>
</feature>
<dbReference type="PANTHER" id="PTHR34706:SF1">
    <property type="entry name" value="VWFA DOMAIN-CONTAINING PROTEIN"/>
    <property type="match status" value="1"/>
</dbReference>
<protein>
    <recommendedName>
        <fullName evidence="4">VWFA domain-containing protein</fullName>
    </recommendedName>
</protein>
<evidence type="ECO:0000313" key="3">
    <source>
        <dbReference type="Proteomes" id="UP000664203"/>
    </source>
</evidence>
<sequence length="777" mass="87897">MDSRQQTLRMTGLPTSTQVKDVEDFFGDHIKSKGRRIIESVGPISQDAMSRKMQTTVSFSSHNTAQKALELELARRRFTAVRGGTEYISLNHTFEDITTLHTSANPATGHPDIDVVALHGLTGHAWNTFTTSEDVDKKADRRRENNWLRDSLPELLEQHHQQKIYSRVMSFGYNADVWMTKSVADLDDPVKNLLHYLELERTQDPSRPLFFIGHSLGGIVIKQAIVALADEAMKQTFDPESPSPGRYVFPVEGCMFFGVPHKGADIADMALRFLSVLSHVFNLNKNNVRDLKPKSQRFANISSEFRNVQSDHNIPVFSFFETVKYNHTFGLIVDQGSAFYDYPECPKPFAVNRGHKDMAKFSNDDDHALKPAIHFLATIASNAIELGKARSRPTIAPPPPPASVNDRGDAVEDRFSILQDYDTVFLIDDSPSMRGEKWELVQKILDYSTVVATRYDPDGIDVHFMNNTKANQDNVRDPEIAVKIHHDIELRGSTPTLDRLSRHLKGYLQKFSAANFSADFRCYNLIVLTDGEPNPEYEDEDDVSDQEDAKKNKAVFRLIRKKIVQVAKKLDEEEAESGQVGIQFCQIGNDRDATEFFEYLDDRLKGKHRLHRDMVDTIKCQSELDLTEKFYEKLLLGAIDKRLDHKKLEAHHPAEDGQDTALALPLRSKIINKGKDRRWSDNETLVAPTSRGNSLQGHRSSTMQPVYESPIDDARPAAPFERRPSNMTTSSSPPSAGFGPPSRHATFHNAIQEAEEPDSSAVQRRSTYESQKSRYLK</sequence>
<reference evidence="2" key="1">
    <citation type="submission" date="2021-03" db="EMBL/GenBank/DDBJ databases">
        <authorList>
            <person name="Tagirdzhanova G."/>
        </authorList>
    </citation>
    <scope>NUCLEOTIDE SEQUENCE</scope>
</reference>
<dbReference type="InterPro" id="IPR029058">
    <property type="entry name" value="AB_hydrolase_fold"/>
</dbReference>
<dbReference type="SUPFAM" id="SSF53474">
    <property type="entry name" value="alpha/beta-Hydrolases"/>
    <property type="match status" value="1"/>
</dbReference>
<dbReference type="InterPro" id="IPR036465">
    <property type="entry name" value="vWFA_dom_sf"/>
</dbReference>
<dbReference type="Gene3D" id="3.30.70.330">
    <property type="match status" value="1"/>
</dbReference>
<evidence type="ECO:0000313" key="2">
    <source>
        <dbReference type="EMBL" id="CAF9942984.1"/>
    </source>
</evidence>
<evidence type="ECO:0008006" key="4">
    <source>
        <dbReference type="Google" id="ProtNLM"/>
    </source>
</evidence>
<organism evidence="2 3">
    <name type="scientific">Alectoria fallacina</name>
    <dbReference type="NCBI Taxonomy" id="1903189"/>
    <lineage>
        <taxon>Eukaryota</taxon>
        <taxon>Fungi</taxon>
        <taxon>Dikarya</taxon>
        <taxon>Ascomycota</taxon>
        <taxon>Pezizomycotina</taxon>
        <taxon>Lecanoromycetes</taxon>
        <taxon>OSLEUM clade</taxon>
        <taxon>Lecanoromycetidae</taxon>
        <taxon>Lecanorales</taxon>
        <taxon>Lecanorineae</taxon>
        <taxon>Parmeliaceae</taxon>
        <taxon>Alectoria</taxon>
    </lineage>
</organism>
<proteinExistence type="predicted"/>
<dbReference type="InterPro" id="IPR012677">
    <property type="entry name" value="Nucleotide-bd_a/b_plait_sf"/>
</dbReference>
<feature type="compositionally biased region" description="Basic and acidic residues" evidence="1">
    <location>
        <begin position="712"/>
        <end position="724"/>
    </location>
</feature>
<dbReference type="PANTHER" id="PTHR34706">
    <property type="entry name" value="SLR1338 PROTEIN"/>
    <property type="match status" value="1"/>
</dbReference>
<feature type="compositionally biased region" description="Polar residues" evidence="1">
    <location>
        <begin position="760"/>
        <end position="770"/>
    </location>
</feature>
<dbReference type="EMBL" id="CAJPDR010000857">
    <property type="protein sequence ID" value="CAF9942984.1"/>
    <property type="molecule type" value="Genomic_DNA"/>
</dbReference>
<dbReference type="Proteomes" id="UP000664203">
    <property type="component" value="Unassembled WGS sequence"/>
</dbReference>
<feature type="compositionally biased region" description="Polar residues" evidence="1">
    <location>
        <begin position="690"/>
        <end position="704"/>
    </location>
</feature>
<dbReference type="AlphaFoldDB" id="A0A8H3J977"/>
<dbReference type="SUPFAM" id="SSF53300">
    <property type="entry name" value="vWA-like"/>
    <property type="match status" value="1"/>
</dbReference>
<feature type="compositionally biased region" description="Low complexity" evidence="1">
    <location>
        <begin position="728"/>
        <end position="742"/>
    </location>
</feature>
<accession>A0A8H3J977</accession>
<gene>
    <name evidence="2" type="ORF">ALECFALPRED_010355</name>
</gene>